<gene>
    <name evidence="1" type="ORF">F5144DRAFT_595869</name>
</gene>
<dbReference type="Proteomes" id="UP000724584">
    <property type="component" value="Unassembled WGS sequence"/>
</dbReference>
<accession>A0ACB7NZQ1</accession>
<comment type="caution">
    <text evidence="1">The sequence shown here is derived from an EMBL/GenBank/DDBJ whole genome shotgun (WGS) entry which is preliminary data.</text>
</comment>
<proteinExistence type="predicted"/>
<protein>
    <submittedName>
        <fullName evidence="1">Uncharacterized protein</fullName>
    </submittedName>
</protein>
<dbReference type="EMBL" id="JAGIZQ010000006">
    <property type="protein sequence ID" value="KAH6623757.1"/>
    <property type="molecule type" value="Genomic_DNA"/>
</dbReference>
<evidence type="ECO:0000313" key="2">
    <source>
        <dbReference type="Proteomes" id="UP000724584"/>
    </source>
</evidence>
<evidence type="ECO:0000313" key="1">
    <source>
        <dbReference type="EMBL" id="KAH6623757.1"/>
    </source>
</evidence>
<sequence>MDFPSSPAVGPSKRAFDDELLQSPTAKRAKRGRPNKKDREKSKGSIDQDDLASPDSISGTGIAQKETPVHPPIPFSLQETPKIRGSKSAKKSENSELKKKAGKKKDLRKELKDELEDLRRSESKNNEVEKNETEASAKKGAENGVKRSAAIDAPQTQANARKTRAEPNSEPKRPFNNGSSELPAVAGPSKITIKKKKPAYETRELTPLSDLAPIPDYTFKAYPNPVSGLGHGHGVGDGGGGNGGGGDGEGGGGVSGVGGTPRAGSAAAAREIREKLSKSMLQSRKTLEQCLAIYTEDMDRAETREEVVKYGGLAVQYAGDLFKTLG</sequence>
<reference evidence="1 2" key="1">
    <citation type="journal article" date="2021" name="Nat. Commun.">
        <title>Genetic determinants of endophytism in the Arabidopsis root mycobiome.</title>
        <authorList>
            <person name="Mesny F."/>
            <person name="Miyauchi S."/>
            <person name="Thiergart T."/>
            <person name="Pickel B."/>
            <person name="Atanasova L."/>
            <person name="Karlsson M."/>
            <person name="Huettel B."/>
            <person name="Barry K.W."/>
            <person name="Haridas S."/>
            <person name="Chen C."/>
            <person name="Bauer D."/>
            <person name="Andreopoulos W."/>
            <person name="Pangilinan J."/>
            <person name="LaButti K."/>
            <person name="Riley R."/>
            <person name="Lipzen A."/>
            <person name="Clum A."/>
            <person name="Drula E."/>
            <person name="Henrissat B."/>
            <person name="Kohler A."/>
            <person name="Grigoriev I.V."/>
            <person name="Martin F.M."/>
            <person name="Hacquard S."/>
        </authorList>
    </citation>
    <scope>NUCLEOTIDE SEQUENCE [LARGE SCALE GENOMIC DNA]</scope>
    <source>
        <strain evidence="1 2">MPI-SDFR-AT-0079</strain>
    </source>
</reference>
<keyword evidence="2" id="KW-1185">Reference proteome</keyword>
<name>A0ACB7NZQ1_9PEZI</name>
<organism evidence="1 2">
    <name type="scientific">Chaetomium tenue</name>
    <dbReference type="NCBI Taxonomy" id="1854479"/>
    <lineage>
        <taxon>Eukaryota</taxon>
        <taxon>Fungi</taxon>
        <taxon>Dikarya</taxon>
        <taxon>Ascomycota</taxon>
        <taxon>Pezizomycotina</taxon>
        <taxon>Sordariomycetes</taxon>
        <taxon>Sordariomycetidae</taxon>
        <taxon>Sordariales</taxon>
        <taxon>Chaetomiaceae</taxon>
        <taxon>Chaetomium</taxon>
    </lineage>
</organism>